<protein>
    <recommendedName>
        <fullName evidence="5">STI1 domain-containing protein</fullName>
    </recommendedName>
</protein>
<evidence type="ECO:0000313" key="4">
    <source>
        <dbReference type="Proteomes" id="UP001162640"/>
    </source>
</evidence>
<dbReference type="EMBL" id="BLQM01000098">
    <property type="protein sequence ID" value="GMH63279.1"/>
    <property type="molecule type" value="Genomic_DNA"/>
</dbReference>
<dbReference type="Gene3D" id="1.10.260.100">
    <property type="match status" value="1"/>
</dbReference>
<evidence type="ECO:0000313" key="3">
    <source>
        <dbReference type="EMBL" id="GMH63279.1"/>
    </source>
</evidence>
<feature type="compositionally biased region" description="Low complexity" evidence="1">
    <location>
        <begin position="124"/>
        <end position="136"/>
    </location>
</feature>
<feature type="chain" id="PRO_5040834560" description="STI1 domain-containing protein" evidence="2">
    <location>
        <begin position="19"/>
        <end position="296"/>
    </location>
</feature>
<name>A0A9W7A7F2_9STRA</name>
<feature type="region of interest" description="Disordered" evidence="1">
    <location>
        <begin position="175"/>
        <end position="199"/>
    </location>
</feature>
<gene>
    <name evidence="3" type="ORF">TL16_g03671</name>
</gene>
<evidence type="ECO:0000256" key="1">
    <source>
        <dbReference type="SAM" id="MobiDB-lite"/>
    </source>
</evidence>
<sequence length="296" mass="31512">MRVLLVLVLFLVVDQFHGFVPTAFQRAKRRHVTLYNDADDWASAAMNNAVEFDSLKSLSLDDMKAGQMKKELTYRGLSAEGLFEKADLRVALEEARVNNVEKFNDASEPPSAPAPSPSAPAPSPSTSSSSSSDVSSMKIKDIKLELESYSVAYNDLFEKSEFIERLSKCRDEGMKPVAKEEEEEEGDYKDVSVSKMGGGGGGGGGGGMGGMNMADLASMMGGMGGGGGGGMGGPGMQSKIQELMKNPKAMAIIQKAQSNPKVMAAVTDCMSNPGNIAKYSNDPDIKPLLDELKGFI</sequence>
<dbReference type="AlphaFoldDB" id="A0A9W7A7F2"/>
<dbReference type="Proteomes" id="UP001162640">
    <property type="component" value="Unassembled WGS sequence"/>
</dbReference>
<keyword evidence="2" id="KW-0732">Signal</keyword>
<evidence type="ECO:0008006" key="5">
    <source>
        <dbReference type="Google" id="ProtNLM"/>
    </source>
</evidence>
<feature type="signal peptide" evidence="2">
    <location>
        <begin position="1"/>
        <end position="18"/>
    </location>
</feature>
<comment type="caution">
    <text evidence="3">The sequence shown here is derived from an EMBL/GenBank/DDBJ whole genome shotgun (WGS) entry which is preliminary data.</text>
</comment>
<organism evidence="3 4">
    <name type="scientific">Triparma laevis f. inornata</name>
    <dbReference type="NCBI Taxonomy" id="1714386"/>
    <lineage>
        <taxon>Eukaryota</taxon>
        <taxon>Sar</taxon>
        <taxon>Stramenopiles</taxon>
        <taxon>Ochrophyta</taxon>
        <taxon>Bolidophyceae</taxon>
        <taxon>Parmales</taxon>
        <taxon>Triparmaceae</taxon>
        <taxon>Triparma</taxon>
    </lineage>
</organism>
<feature type="region of interest" description="Disordered" evidence="1">
    <location>
        <begin position="102"/>
        <end position="136"/>
    </location>
</feature>
<proteinExistence type="predicted"/>
<reference evidence="4" key="1">
    <citation type="journal article" date="2023" name="Commun. Biol.">
        <title>Genome analysis of Parmales, the sister group of diatoms, reveals the evolutionary specialization of diatoms from phago-mixotrophs to photoautotrophs.</title>
        <authorList>
            <person name="Ban H."/>
            <person name="Sato S."/>
            <person name="Yoshikawa S."/>
            <person name="Yamada K."/>
            <person name="Nakamura Y."/>
            <person name="Ichinomiya M."/>
            <person name="Sato N."/>
            <person name="Blanc-Mathieu R."/>
            <person name="Endo H."/>
            <person name="Kuwata A."/>
            <person name="Ogata H."/>
        </authorList>
    </citation>
    <scope>NUCLEOTIDE SEQUENCE [LARGE SCALE GENOMIC DNA]</scope>
</reference>
<accession>A0A9W7A7F2</accession>
<feature type="compositionally biased region" description="Pro residues" evidence="1">
    <location>
        <begin position="110"/>
        <end position="123"/>
    </location>
</feature>
<evidence type="ECO:0000256" key="2">
    <source>
        <dbReference type="SAM" id="SignalP"/>
    </source>
</evidence>